<dbReference type="Pfam" id="PF18014">
    <property type="entry name" value="Acetyltransf_18"/>
    <property type="match status" value="1"/>
</dbReference>
<dbReference type="Proteomes" id="UP000600026">
    <property type="component" value="Unassembled WGS sequence"/>
</dbReference>
<dbReference type="OrthoDB" id="20916at2"/>
<evidence type="ECO:0000313" key="2">
    <source>
        <dbReference type="EMBL" id="GHI83676.1"/>
    </source>
</evidence>
<reference evidence="2" key="1">
    <citation type="submission" date="2020-09" db="EMBL/GenBank/DDBJ databases">
        <title>Whole genome shotgun sequence of Streptomyces xanthophaeus NBRC 12829.</title>
        <authorList>
            <person name="Komaki H."/>
            <person name="Tamura T."/>
        </authorList>
    </citation>
    <scope>NUCLEOTIDE SEQUENCE</scope>
    <source>
        <strain evidence="2">NBRC 12829</strain>
    </source>
</reference>
<feature type="domain" description="N-acetyltransferase" evidence="1">
    <location>
        <begin position="4"/>
        <end position="136"/>
    </location>
</feature>
<dbReference type="EMBL" id="BNEE01000004">
    <property type="protein sequence ID" value="GHI83676.1"/>
    <property type="molecule type" value="Genomic_DNA"/>
</dbReference>
<evidence type="ECO:0000313" key="3">
    <source>
        <dbReference type="Proteomes" id="UP000600026"/>
    </source>
</evidence>
<dbReference type="AlphaFoldDB" id="A0A919LBJ4"/>
<gene>
    <name evidence="2" type="ORF">Sxan_10400</name>
</gene>
<dbReference type="Pfam" id="PF00583">
    <property type="entry name" value="Acetyltransf_1"/>
    <property type="match status" value="1"/>
</dbReference>
<comment type="caution">
    <text evidence="2">The sequence shown here is derived from an EMBL/GenBank/DDBJ whole genome shotgun (WGS) entry which is preliminary data.</text>
</comment>
<name>A0A919LBJ4_9ACTN</name>
<sequence length="292" mass="30083">MRGFEITGAGGADMETIRAWAEEEGWNPGDSDRFAFAVADPAGFLVGRLGGEPVGCISAVRYGAGFGFIGLYITRPEVRGQGYGIQLWRAGMERLGGRLAGLDGVVAQQDNYRKSGFRPAWNNVRHEGVPEGVPEGAGPGGRAGGGPGGVEVVDAASLPFGRLAAYDRRFFPAERDAFLSAWTGLPGRTALAAVRDGVVEGLGVVRPCSGASRIGPLYASGPEIAAALLRALAARAPGGLIALDVPDANPRATALVTGLGLEPTFETARMYTGPAPATDLAGLYGVTSLELG</sequence>
<organism evidence="2 3">
    <name type="scientific">Streptomyces xanthophaeus</name>
    <dbReference type="NCBI Taxonomy" id="67385"/>
    <lineage>
        <taxon>Bacteria</taxon>
        <taxon>Bacillati</taxon>
        <taxon>Actinomycetota</taxon>
        <taxon>Actinomycetes</taxon>
        <taxon>Kitasatosporales</taxon>
        <taxon>Streptomycetaceae</taxon>
        <taxon>Streptomyces</taxon>
    </lineage>
</organism>
<protein>
    <submittedName>
        <fullName evidence="2">N-acetyltransferase GCN5</fullName>
    </submittedName>
</protein>
<keyword evidence="3" id="KW-1185">Reference proteome</keyword>
<dbReference type="InterPro" id="IPR000182">
    <property type="entry name" value="GNAT_dom"/>
</dbReference>
<dbReference type="PANTHER" id="PTHR47237">
    <property type="entry name" value="SLL0310 PROTEIN"/>
    <property type="match status" value="1"/>
</dbReference>
<proteinExistence type="predicted"/>
<dbReference type="SUPFAM" id="SSF55729">
    <property type="entry name" value="Acyl-CoA N-acyltransferases (Nat)"/>
    <property type="match status" value="1"/>
</dbReference>
<dbReference type="InterPro" id="IPR052729">
    <property type="entry name" value="Acyl/Acetyltrans_Enzymes"/>
</dbReference>
<dbReference type="PROSITE" id="PS51186">
    <property type="entry name" value="GNAT"/>
    <property type="match status" value="1"/>
</dbReference>
<dbReference type="Gene3D" id="3.40.630.30">
    <property type="match status" value="1"/>
</dbReference>
<evidence type="ECO:0000259" key="1">
    <source>
        <dbReference type="PROSITE" id="PS51186"/>
    </source>
</evidence>
<dbReference type="PANTHER" id="PTHR47237:SF1">
    <property type="entry name" value="SLL0310 PROTEIN"/>
    <property type="match status" value="1"/>
</dbReference>
<dbReference type="GO" id="GO:0016747">
    <property type="term" value="F:acyltransferase activity, transferring groups other than amino-acyl groups"/>
    <property type="evidence" value="ECO:0007669"/>
    <property type="project" value="InterPro"/>
</dbReference>
<accession>A0A919LBJ4</accession>
<dbReference type="InterPro" id="IPR041496">
    <property type="entry name" value="YitH/HolE_GNAT"/>
</dbReference>
<dbReference type="RefSeq" id="WP_031151112.1">
    <property type="nucleotide sequence ID" value="NZ_BNEE01000004.1"/>
</dbReference>
<dbReference type="InterPro" id="IPR016181">
    <property type="entry name" value="Acyl_CoA_acyltransferase"/>
</dbReference>
<dbReference type="Gene3D" id="3.40.630.90">
    <property type="match status" value="1"/>
</dbReference>
<dbReference type="CDD" id="cd04301">
    <property type="entry name" value="NAT_SF"/>
    <property type="match status" value="1"/>
</dbReference>